<name>A0ABX0VT95_9RHOB</name>
<dbReference type="RefSeq" id="WP_167636092.1">
    <property type="nucleotide sequence ID" value="NZ_JAATOP010000001.1"/>
</dbReference>
<sequence length="261" mass="27778">MKLHAICSLLASAALASAAVAQDHSSNSSSSASHSRLSTLHWSYPNSGNENWGILSDTFAVCDNGAEQSPIDLTGGINADLPQPQLSWDTSADLTVVDNGHTIQVNVANGGGMTIGGKYFELLQFHFHAPSEHAINGTRAPMEVHYVHKAADGQLAVIGVLMIGGGTNALFNTIMTGASVEASSGFELVGHYDLTDLLPENTSVYRYQGSLTTPPCSETVLWTVMQQPVAVSDESVAAFTKRYAMNARSLQPVNRRFVLTN</sequence>
<dbReference type="CDD" id="cd03124">
    <property type="entry name" value="alpha_CA_prokaryotic_like"/>
    <property type="match status" value="1"/>
</dbReference>
<evidence type="ECO:0000256" key="7">
    <source>
        <dbReference type="SAM" id="SignalP"/>
    </source>
</evidence>
<dbReference type="SMART" id="SM01057">
    <property type="entry name" value="Carb_anhydrase"/>
    <property type="match status" value="1"/>
</dbReference>
<evidence type="ECO:0000256" key="5">
    <source>
        <dbReference type="ARBA" id="ARBA00023239"/>
    </source>
</evidence>
<protein>
    <recommendedName>
        <fullName evidence="2">carbonic anhydrase</fullName>
        <ecNumber evidence="2">4.2.1.1</ecNumber>
    </recommendedName>
</protein>
<keyword evidence="7" id="KW-0732">Signal</keyword>
<dbReference type="PANTHER" id="PTHR18952">
    <property type="entry name" value="CARBONIC ANHYDRASE"/>
    <property type="match status" value="1"/>
</dbReference>
<dbReference type="InterPro" id="IPR023561">
    <property type="entry name" value="Carbonic_anhydrase_a-class"/>
</dbReference>
<dbReference type="Gene3D" id="3.10.200.10">
    <property type="entry name" value="Alpha carbonic anhydrase"/>
    <property type="match status" value="1"/>
</dbReference>
<dbReference type="InterPro" id="IPR036398">
    <property type="entry name" value="CA_dom_sf"/>
</dbReference>
<keyword evidence="5" id="KW-0456">Lyase</keyword>
<evidence type="ECO:0000259" key="8">
    <source>
        <dbReference type="PROSITE" id="PS51144"/>
    </source>
</evidence>
<keyword evidence="3" id="KW-0479">Metal-binding</keyword>
<evidence type="ECO:0000256" key="3">
    <source>
        <dbReference type="ARBA" id="ARBA00022723"/>
    </source>
</evidence>
<dbReference type="InterPro" id="IPR001148">
    <property type="entry name" value="CA_dom"/>
</dbReference>
<dbReference type="EMBL" id="JAATOP010000001">
    <property type="protein sequence ID" value="NIY71212.1"/>
    <property type="molecule type" value="Genomic_DNA"/>
</dbReference>
<proteinExistence type="inferred from homology"/>
<dbReference type="PANTHER" id="PTHR18952:SF265">
    <property type="entry name" value="CARBONIC ANHYDRASE"/>
    <property type="match status" value="1"/>
</dbReference>
<evidence type="ECO:0000256" key="4">
    <source>
        <dbReference type="ARBA" id="ARBA00022833"/>
    </source>
</evidence>
<dbReference type="SUPFAM" id="SSF51069">
    <property type="entry name" value="Carbonic anhydrase"/>
    <property type="match status" value="1"/>
</dbReference>
<gene>
    <name evidence="9" type="ORF">HCZ30_02050</name>
</gene>
<keyword evidence="4" id="KW-0862">Zinc</keyword>
<evidence type="ECO:0000256" key="1">
    <source>
        <dbReference type="ARBA" id="ARBA00010718"/>
    </source>
</evidence>
<evidence type="ECO:0000256" key="6">
    <source>
        <dbReference type="ARBA" id="ARBA00048348"/>
    </source>
</evidence>
<evidence type="ECO:0000313" key="10">
    <source>
        <dbReference type="Proteomes" id="UP000709466"/>
    </source>
</evidence>
<feature type="domain" description="Alpha-carbonic anhydrase" evidence="8">
    <location>
        <begin position="40"/>
        <end position="261"/>
    </location>
</feature>
<dbReference type="Proteomes" id="UP000709466">
    <property type="component" value="Unassembled WGS sequence"/>
</dbReference>
<comment type="caution">
    <text evidence="9">The sequence shown here is derived from an EMBL/GenBank/DDBJ whole genome shotgun (WGS) entry which is preliminary data.</text>
</comment>
<dbReference type="InterPro" id="IPR041891">
    <property type="entry name" value="Alpha_CA_prokaryot-like"/>
</dbReference>
<organism evidence="9 10">
    <name type="scientific">Marivivens donghaensis</name>
    <dbReference type="NCBI Taxonomy" id="1699413"/>
    <lineage>
        <taxon>Bacteria</taxon>
        <taxon>Pseudomonadati</taxon>
        <taxon>Pseudomonadota</taxon>
        <taxon>Alphaproteobacteria</taxon>
        <taxon>Rhodobacterales</taxon>
        <taxon>Paracoccaceae</taxon>
        <taxon>Marivivens group</taxon>
        <taxon>Marivivens</taxon>
    </lineage>
</organism>
<comment type="catalytic activity">
    <reaction evidence="6">
        <text>hydrogencarbonate + H(+) = CO2 + H2O</text>
        <dbReference type="Rhea" id="RHEA:10748"/>
        <dbReference type="ChEBI" id="CHEBI:15377"/>
        <dbReference type="ChEBI" id="CHEBI:15378"/>
        <dbReference type="ChEBI" id="CHEBI:16526"/>
        <dbReference type="ChEBI" id="CHEBI:17544"/>
        <dbReference type="EC" id="4.2.1.1"/>
    </reaction>
</comment>
<dbReference type="Pfam" id="PF00194">
    <property type="entry name" value="Carb_anhydrase"/>
    <property type="match status" value="1"/>
</dbReference>
<feature type="signal peptide" evidence="7">
    <location>
        <begin position="1"/>
        <end position="18"/>
    </location>
</feature>
<evidence type="ECO:0000313" key="9">
    <source>
        <dbReference type="EMBL" id="NIY71212.1"/>
    </source>
</evidence>
<keyword evidence="10" id="KW-1185">Reference proteome</keyword>
<accession>A0ABX0VT95</accession>
<reference evidence="9 10" key="1">
    <citation type="submission" date="2020-03" db="EMBL/GenBank/DDBJ databases">
        <title>Bacterial isolates of synthetic phycosphere.</title>
        <authorList>
            <person name="Fu H."/>
            <person name="Moran M.A."/>
        </authorList>
    </citation>
    <scope>NUCLEOTIDE SEQUENCE [LARGE SCALE GENOMIC DNA]</scope>
    <source>
        <strain evidence="9 10">HF1</strain>
    </source>
</reference>
<dbReference type="PROSITE" id="PS51144">
    <property type="entry name" value="ALPHA_CA_2"/>
    <property type="match status" value="1"/>
</dbReference>
<comment type="similarity">
    <text evidence="1">Belongs to the alpha-carbonic anhydrase family.</text>
</comment>
<feature type="chain" id="PRO_5045263951" description="carbonic anhydrase" evidence="7">
    <location>
        <begin position="19"/>
        <end position="261"/>
    </location>
</feature>
<evidence type="ECO:0000256" key="2">
    <source>
        <dbReference type="ARBA" id="ARBA00012925"/>
    </source>
</evidence>
<dbReference type="EC" id="4.2.1.1" evidence="2"/>